<dbReference type="Proteomes" id="UP000828251">
    <property type="component" value="Unassembled WGS sequence"/>
</dbReference>
<dbReference type="EMBL" id="JAIQCV010000007">
    <property type="protein sequence ID" value="KAH1081114.1"/>
    <property type="molecule type" value="Genomic_DNA"/>
</dbReference>
<organism evidence="1 2">
    <name type="scientific">Gossypium stocksii</name>
    <dbReference type="NCBI Taxonomy" id="47602"/>
    <lineage>
        <taxon>Eukaryota</taxon>
        <taxon>Viridiplantae</taxon>
        <taxon>Streptophyta</taxon>
        <taxon>Embryophyta</taxon>
        <taxon>Tracheophyta</taxon>
        <taxon>Spermatophyta</taxon>
        <taxon>Magnoliopsida</taxon>
        <taxon>eudicotyledons</taxon>
        <taxon>Gunneridae</taxon>
        <taxon>Pentapetalae</taxon>
        <taxon>rosids</taxon>
        <taxon>malvids</taxon>
        <taxon>Malvales</taxon>
        <taxon>Malvaceae</taxon>
        <taxon>Malvoideae</taxon>
        <taxon>Gossypium</taxon>
    </lineage>
</organism>
<proteinExistence type="predicted"/>
<evidence type="ECO:0000313" key="1">
    <source>
        <dbReference type="EMBL" id="KAH1081114.1"/>
    </source>
</evidence>
<reference evidence="1 2" key="1">
    <citation type="journal article" date="2021" name="Plant Biotechnol. J.">
        <title>Multi-omics assisted identification of the key and species-specific regulatory components of drought-tolerant mechanisms in Gossypium stocksii.</title>
        <authorList>
            <person name="Yu D."/>
            <person name="Ke L."/>
            <person name="Zhang D."/>
            <person name="Wu Y."/>
            <person name="Sun Y."/>
            <person name="Mei J."/>
            <person name="Sun J."/>
            <person name="Sun Y."/>
        </authorList>
    </citation>
    <scope>NUCLEOTIDE SEQUENCE [LARGE SCALE GENOMIC DNA]</scope>
    <source>
        <strain evidence="2">cv. E1</strain>
        <tissue evidence="1">Leaf</tissue>
    </source>
</reference>
<sequence>MHTHECIVRVGLRKAINEHPTNLTIHSRALPFSLSTTFVDRVEAPASKLEARGSWSNKHLFLNHNLPDGYRTILHPPRCTLLMPTLFYDQVSNFV</sequence>
<dbReference type="AlphaFoldDB" id="A0A9D4A1W1"/>
<keyword evidence="2" id="KW-1185">Reference proteome</keyword>
<protein>
    <submittedName>
        <fullName evidence="1">Uncharacterized protein</fullName>
    </submittedName>
</protein>
<name>A0A9D4A1W1_9ROSI</name>
<dbReference type="OrthoDB" id="10321177at2759"/>
<comment type="caution">
    <text evidence="1">The sequence shown here is derived from an EMBL/GenBank/DDBJ whole genome shotgun (WGS) entry which is preliminary data.</text>
</comment>
<evidence type="ECO:0000313" key="2">
    <source>
        <dbReference type="Proteomes" id="UP000828251"/>
    </source>
</evidence>
<accession>A0A9D4A1W1</accession>
<gene>
    <name evidence="1" type="ORF">J1N35_020875</name>
</gene>